<dbReference type="Proteomes" id="UP000008022">
    <property type="component" value="Unassembled WGS sequence"/>
</dbReference>
<dbReference type="Gramene" id="ORUFI03G12980.1">
    <property type="protein sequence ID" value="ORUFI03G12980.1"/>
    <property type="gene ID" value="ORUFI03G12980"/>
</dbReference>
<accession>A0A0E0NT96</accession>
<proteinExistence type="predicted"/>
<dbReference type="HOGENOM" id="CLU_1952350_0_0_1"/>
<evidence type="ECO:0000313" key="2">
    <source>
        <dbReference type="EnsemblPlants" id="ORUFI03G12980.1"/>
    </source>
</evidence>
<reference evidence="3" key="1">
    <citation type="submission" date="2013-06" db="EMBL/GenBank/DDBJ databases">
        <authorList>
            <person name="Zhao Q."/>
        </authorList>
    </citation>
    <scope>NUCLEOTIDE SEQUENCE</scope>
    <source>
        <strain evidence="3">cv. W1943</strain>
    </source>
</reference>
<protein>
    <submittedName>
        <fullName evidence="2">Uncharacterized protein</fullName>
    </submittedName>
</protein>
<evidence type="ECO:0000313" key="3">
    <source>
        <dbReference type="Proteomes" id="UP000008022"/>
    </source>
</evidence>
<dbReference type="AlphaFoldDB" id="A0A0E0NT96"/>
<feature type="region of interest" description="Disordered" evidence="1">
    <location>
        <begin position="1"/>
        <end position="36"/>
    </location>
</feature>
<reference evidence="2" key="2">
    <citation type="submission" date="2015-06" db="UniProtKB">
        <authorList>
            <consortium name="EnsemblPlants"/>
        </authorList>
    </citation>
    <scope>IDENTIFICATION</scope>
</reference>
<name>A0A0E0NT96_ORYRU</name>
<dbReference type="EnsemblPlants" id="ORUFI03G12980.1">
    <property type="protein sequence ID" value="ORUFI03G12980.1"/>
    <property type="gene ID" value="ORUFI03G12980"/>
</dbReference>
<keyword evidence="3" id="KW-1185">Reference proteome</keyword>
<organism evidence="2 3">
    <name type="scientific">Oryza rufipogon</name>
    <name type="common">Brownbeard rice</name>
    <name type="synonym">Asian wild rice</name>
    <dbReference type="NCBI Taxonomy" id="4529"/>
    <lineage>
        <taxon>Eukaryota</taxon>
        <taxon>Viridiplantae</taxon>
        <taxon>Streptophyta</taxon>
        <taxon>Embryophyta</taxon>
        <taxon>Tracheophyta</taxon>
        <taxon>Spermatophyta</taxon>
        <taxon>Magnoliopsida</taxon>
        <taxon>Liliopsida</taxon>
        <taxon>Poales</taxon>
        <taxon>Poaceae</taxon>
        <taxon>BOP clade</taxon>
        <taxon>Oryzoideae</taxon>
        <taxon>Oryzeae</taxon>
        <taxon>Oryzinae</taxon>
        <taxon>Oryza</taxon>
    </lineage>
</organism>
<evidence type="ECO:0000256" key="1">
    <source>
        <dbReference type="SAM" id="MobiDB-lite"/>
    </source>
</evidence>
<feature type="compositionally biased region" description="Polar residues" evidence="1">
    <location>
        <begin position="1"/>
        <end position="12"/>
    </location>
</feature>
<sequence length="129" mass="13560">MPGPLPSTTATPDQDARGGHATGPPHGASPQSWSLTSASCLRPLEDRLHARGTPPRKRIADAQSTAPSSCMSTIDSVLASDALDASAMGDLGKLSTCLNFLPPPRPINDFWRGSCISDQSPLARPFCHQ</sequence>